<dbReference type="RefSeq" id="WP_124195946.1">
    <property type="nucleotide sequence ID" value="NZ_REGA01000010.1"/>
</dbReference>
<dbReference type="Proteomes" id="UP000282323">
    <property type="component" value="Unassembled WGS sequence"/>
</dbReference>
<name>A0A3N6P6Z8_NATCH</name>
<keyword evidence="2" id="KW-1185">Reference proteome</keyword>
<dbReference type="InterPro" id="IPR007325">
    <property type="entry name" value="KFase/CYL"/>
</dbReference>
<proteinExistence type="predicted"/>
<dbReference type="PANTHER" id="PTHR31118">
    <property type="entry name" value="CYCLASE-LIKE PROTEIN 2"/>
    <property type="match status" value="1"/>
</dbReference>
<dbReference type="SUPFAM" id="SSF102198">
    <property type="entry name" value="Putative cyclase"/>
    <property type="match status" value="1"/>
</dbReference>
<reference evidence="1 2" key="1">
    <citation type="submission" date="2018-10" db="EMBL/GenBank/DDBJ databases">
        <title>Natrarchaeobius chitinivorans gen. nov., sp. nov., and Natrarchaeobius haloalkaliphilus sp. nov., alkaliphilic, chitin-utilizing haloarchaea from hypersaline alkaline lakes.</title>
        <authorList>
            <person name="Sorokin D.Y."/>
            <person name="Elcheninov A.G."/>
            <person name="Kostrikina N.A."/>
            <person name="Bale N.J."/>
            <person name="Sinninghe Damste J.S."/>
            <person name="Khijniak T.V."/>
            <person name="Kublanov I.V."/>
            <person name="Toshchakov S.V."/>
        </authorList>
    </citation>
    <scope>NUCLEOTIDE SEQUENCE [LARGE SCALE GENOMIC DNA]</scope>
    <source>
        <strain evidence="1 2">AArcht4T</strain>
    </source>
</reference>
<dbReference type="EMBL" id="REGA01000010">
    <property type="protein sequence ID" value="RQG94189.1"/>
    <property type="molecule type" value="Genomic_DNA"/>
</dbReference>
<sequence length="237" mass="26113">MLQETADARIVDLSTPIEERMAVYSSIPDPEIERVLTAAADGVTSHHLTISTHIGTHIDAPAHIIPGGKMIDDYPISKFMGRGIALDMSYLDPLTEITREDLEAFDDEIEDGDVVMCHTGWSNKRDITDEYLFEYPYFDESAGLYFQERNAKAVGIDSLSVGGFDESVPNQDATAKTPTEVSHMRLLEDDIIPIEVVNNLDDLLAGADSQRAFFFYPPLNVAHVEGGPARAVAIVEN</sequence>
<protein>
    <submittedName>
        <fullName evidence="1">Cyclase family protein</fullName>
    </submittedName>
</protein>
<organism evidence="1 2">
    <name type="scientific">Natrarchaeobius chitinivorans</name>
    <dbReference type="NCBI Taxonomy" id="1679083"/>
    <lineage>
        <taxon>Archaea</taxon>
        <taxon>Methanobacteriati</taxon>
        <taxon>Methanobacteriota</taxon>
        <taxon>Stenosarchaea group</taxon>
        <taxon>Halobacteria</taxon>
        <taxon>Halobacteriales</taxon>
        <taxon>Natrialbaceae</taxon>
        <taxon>Natrarchaeobius</taxon>
    </lineage>
</organism>
<dbReference type="GO" id="GO:0019441">
    <property type="term" value="P:L-tryptophan catabolic process to kynurenine"/>
    <property type="evidence" value="ECO:0007669"/>
    <property type="project" value="InterPro"/>
</dbReference>
<dbReference type="InterPro" id="IPR037175">
    <property type="entry name" value="KFase_sf"/>
</dbReference>
<dbReference type="OrthoDB" id="9014at2157"/>
<evidence type="ECO:0000313" key="2">
    <source>
        <dbReference type="Proteomes" id="UP000282323"/>
    </source>
</evidence>
<dbReference type="AlphaFoldDB" id="A0A3N6P6Z8"/>
<gene>
    <name evidence="1" type="ORF">EA473_12490</name>
</gene>
<comment type="caution">
    <text evidence="1">The sequence shown here is derived from an EMBL/GenBank/DDBJ whole genome shotgun (WGS) entry which is preliminary data.</text>
</comment>
<dbReference type="Pfam" id="PF04199">
    <property type="entry name" value="Cyclase"/>
    <property type="match status" value="1"/>
</dbReference>
<dbReference type="GO" id="GO:0004061">
    <property type="term" value="F:arylformamidase activity"/>
    <property type="evidence" value="ECO:0007669"/>
    <property type="project" value="InterPro"/>
</dbReference>
<evidence type="ECO:0000313" key="1">
    <source>
        <dbReference type="EMBL" id="RQG94189.1"/>
    </source>
</evidence>
<dbReference type="Gene3D" id="3.50.30.50">
    <property type="entry name" value="Putative cyclase"/>
    <property type="match status" value="1"/>
</dbReference>
<dbReference type="PANTHER" id="PTHR31118:SF12">
    <property type="entry name" value="CYCLASE-LIKE PROTEIN 2"/>
    <property type="match status" value="1"/>
</dbReference>
<accession>A0A3N6P6Z8</accession>